<dbReference type="RefSeq" id="XP_039135734.1">
    <property type="nucleotide sequence ID" value="XM_039279800.1"/>
</dbReference>
<sequence>MDKAWMSKSRLSVEYEQGVREFLEFAFSNTLSNQILCPCRICVNSVLLTKDEVYEHLIINGILQLYKNWYEHGEQPSSSSNPNIAHHDDLSSHVNVHEMLQDTFGISNVDMGDETSPTSSPGGPNNEASQFFKLLKDANKELYPGCSKFTKLTFIVRLYHIKNQSGKDPEAIGQSHLEFRTDLMLGSLVYLLC</sequence>
<evidence type="ECO:0000313" key="3">
    <source>
        <dbReference type="RefSeq" id="XP_039135734.1"/>
    </source>
</evidence>
<keyword evidence="2" id="KW-1185">Reference proteome</keyword>
<dbReference type="InterPro" id="IPR029480">
    <property type="entry name" value="Transpos_assoc"/>
</dbReference>
<dbReference type="GeneID" id="120273157"/>
<dbReference type="Pfam" id="PF13963">
    <property type="entry name" value="Transpos_assoc"/>
    <property type="match status" value="1"/>
</dbReference>
<evidence type="ECO:0000259" key="1">
    <source>
        <dbReference type="Pfam" id="PF13963"/>
    </source>
</evidence>
<organism evidence="2 3">
    <name type="scientific">Dioscorea cayennensis subsp. rotundata</name>
    <name type="common">White Guinea yam</name>
    <name type="synonym">Dioscorea rotundata</name>
    <dbReference type="NCBI Taxonomy" id="55577"/>
    <lineage>
        <taxon>Eukaryota</taxon>
        <taxon>Viridiplantae</taxon>
        <taxon>Streptophyta</taxon>
        <taxon>Embryophyta</taxon>
        <taxon>Tracheophyta</taxon>
        <taxon>Spermatophyta</taxon>
        <taxon>Magnoliopsida</taxon>
        <taxon>Liliopsida</taxon>
        <taxon>Dioscoreales</taxon>
        <taxon>Dioscoreaceae</taxon>
        <taxon>Dioscorea</taxon>
    </lineage>
</organism>
<dbReference type="Proteomes" id="UP001515500">
    <property type="component" value="Chromosome 12"/>
</dbReference>
<protein>
    <submittedName>
        <fullName evidence="3">Uncharacterized protein LOC120273157</fullName>
    </submittedName>
</protein>
<name>A0AB40CBD9_DIOCR</name>
<gene>
    <name evidence="3" type="primary">LOC120273157</name>
</gene>
<proteinExistence type="predicted"/>
<accession>A0AB40CBD9</accession>
<dbReference type="AlphaFoldDB" id="A0AB40CBD9"/>
<evidence type="ECO:0000313" key="2">
    <source>
        <dbReference type="Proteomes" id="UP001515500"/>
    </source>
</evidence>
<feature type="domain" description="Transposase-associated" evidence="1">
    <location>
        <begin position="3"/>
        <end position="74"/>
    </location>
</feature>
<reference evidence="3" key="1">
    <citation type="submission" date="2025-08" db="UniProtKB">
        <authorList>
            <consortium name="RefSeq"/>
        </authorList>
    </citation>
    <scope>IDENTIFICATION</scope>
</reference>